<gene>
    <name evidence="2" type="ORF">EF294_07395</name>
</gene>
<dbReference type="Proteomes" id="UP000267536">
    <property type="component" value="Unassembled WGS sequence"/>
</dbReference>
<protein>
    <submittedName>
        <fullName evidence="2">Uncharacterized protein</fullName>
    </submittedName>
</protein>
<evidence type="ECO:0000313" key="3">
    <source>
        <dbReference type="Proteomes" id="UP000267536"/>
    </source>
</evidence>
<keyword evidence="3" id="KW-1185">Reference proteome</keyword>
<accession>A0A3N4GPR5</accession>
<evidence type="ECO:0000313" key="2">
    <source>
        <dbReference type="EMBL" id="RPA64899.1"/>
    </source>
</evidence>
<dbReference type="AlphaFoldDB" id="A0A3N4GPR5"/>
<dbReference type="RefSeq" id="WP_123927457.1">
    <property type="nucleotide sequence ID" value="NZ_JBPSDP010000004.1"/>
</dbReference>
<organism evidence="2 3">
    <name type="scientific">Gordonia oryzae</name>
    <dbReference type="NCBI Taxonomy" id="2487349"/>
    <lineage>
        <taxon>Bacteria</taxon>
        <taxon>Bacillati</taxon>
        <taxon>Actinomycetota</taxon>
        <taxon>Actinomycetes</taxon>
        <taxon>Mycobacteriales</taxon>
        <taxon>Gordoniaceae</taxon>
        <taxon>Gordonia</taxon>
    </lineage>
</organism>
<feature type="compositionally biased region" description="Polar residues" evidence="1">
    <location>
        <begin position="1"/>
        <end position="10"/>
    </location>
</feature>
<feature type="region of interest" description="Disordered" evidence="1">
    <location>
        <begin position="1"/>
        <end position="21"/>
    </location>
</feature>
<dbReference type="EMBL" id="RKMH01000004">
    <property type="protein sequence ID" value="RPA64899.1"/>
    <property type="molecule type" value="Genomic_DNA"/>
</dbReference>
<sequence length="107" mass="11921">MITPLTNQITGPPRSPLEATADLGFDDGTFTTIAQFIQGDAEAEVRRYDWRGHDSVESTYELDANWIDEGAGMADLQLYRNDWPRLADIIAVLTAAQHFLTTEGLHL</sequence>
<reference evidence="2 3" key="1">
    <citation type="submission" date="2018-11" db="EMBL/GenBank/DDBJ databases">
        <title>Draft genome sequence of Gordonia sp. RS15-1S isolated from rice stems.</title>
        <authorList>
            <person name="Muangham S."/>
        </authorList>
    </citation>
    <scope>NUCLEOTIDE SEQUENCE [LARGE SCALE GENOMIC DNA]</scope>
    <source>
        <strain evidence="2 3">RS15-1S</strain>
    </source>
</reference>
<comment type="caution">
    <text evidence="2">The sequence shown here is derived from an EMBL/GenBank/DDBJ whole genome shotgun (WGS) entry which is preliminary data.</text>
</comment>
<evidence type="ECO:0000256" key="1">
    <source>
        <dbReference type="SAM" id="MobiDB-lite"/>
    </source>
</evidence>
<proteinExistence type="predicted"/>
<name>A0A3N4GPR5_9ACTN</name>